<keyword evidence="3 19" id="KW-1003">Cell membrane</keyword>
<evidence type="ECO:0000256" key="7">
    <source>
        <dbReference type="ARBA" id="ARBA00022737"/>
    </source>
</evidence>
<keyword evidence="9 19" id="KW-0408">Iron</keyword>
<dbReference type="GO" id="GO:0009060">
    <property type="term" value="P:aerobic respiration"/>
    <property type="evidence" value="ECO:0007669"/>
    <property type="project" value="TreeGrafter"/>
</dbReference>
<dbReference type="InterPro" id="IPR017900">
    <property type="entry name" value="4Fe4S_Fe_S_CS"/>
</dbReference>
<evidence type="ECO:0000256" key="14">
    <source>
        <dbReference type="ARBA" id="ARBA00038844"/>
    </source>
</evidence>
<reference evidence="22" key="1">
    <citation type="journal article" date="2023" name="Arch. Microbiol.">
        <title>Desulfoferula mesophilus gen. nov. sp. nov., a mesophilic sulfate-reducing bacterium isolated from a brackish lake sediment.</title>
        <authorList>
            <person name="Watanabe T."/>
            <person name="Yabe T."/>
            <person name="Tsuji J.M."/>
            <person name="Fukui M."/>
        </authorList>
    </citation>
    <scope>NUCLEOTIDE SEQUENCE [LARGE SCALE GENOMIC DNA]</scope>
    <source>
        <strain evidence="22">12FAK</strain>
    </source>
</reference>
<evidence type="ECO:0000256" key="3">
    <source>
        <dbReference type="ARBA" id="ARBA00022475"/>
    </source>
</evidence>
<evidence type="ECO:0000256" key="13">
    <source>
        <dbReference type="ARBA" id="ARBA00023136"/>
    </source>
</evidence>
<comment type="catalytic activity">
    <reaction evidence="18 19">
        <text>a quinone + NADH + 5 H(+)(in) = a quinol + NAD(+) + 4 H(+)(out)</text>
        <dbReference type="Rhea" id="RHEA:57888"/>
        <dbReference type="ChEBI" id="CHEBI:15378"/>
        <dbReference type="ChEBI" id="CHEBI:24646"/>
        <dbReference type="ChEBI" id="CHEBI:57540"/>
        <dbReference type="ChEBI" id="CHEBI:57945"/>
        <dbReference type="ChEBI" id="CHEBI:132124"/>
    </reaction>
</comment>
<dbReference type="Proteomes" id="UP001366166">
    <property type="component" value="Chromosome"/>
</dbReference>
<dbReference type="NCBIfam" id="NF004536">
    <property type="entry name" value="PRK05888.1-1"/>
    <property type="match status" value="1"/>
</dbReference>
<evidence type="ECO:0000259" key="20">
    <source>
        <dbReference type="PROSITE" id="PS51379"/>
    </source>
</evidence>
<evidence type="ECO:0000313" key="21">
    <source>
        <dbReference type="EMBL" id="BEQ15961.1"/>
    </source>
</evidence>
<dbReference type="SUPFAM" id="SSF54862">
    <property type="entry name" value="4Fe-4S ferredoxins"/>
    <property type="match status" value="1"/>
</dbReference>
<keyword evidence="7" id="KW-0677">Repeat</keyword>
<dbReference type="KEGG" id="dmp:FAK_30270"/>
<evidence type="ECO:0000256" key="11">
    <source>
        <dbReference type="ARBA" id="ARBA00023027"/>
    </source>
</evidence>
<keyword evidence="11 19" id="KW-0520">NAD</keyword>
<evidence type="ECO:0000256" key="19">
    <source>
        <dbReference type="HAMAP-Rule" id="MF_01351"/>
    </source>
</evidence>
<dbReference type="GO" id="GO:0005886">
    <property type="term" value="C:plasma membrane"/>
    <property type="evidence" value="ECO:0007669"/>
    <property type="project" value="UniProtKB-SubCell"/>
</dbReference>
<feature type="domain" description="4Fe-4S ferredoxin-type" evidence="20">
    <location>
        <begin position="62"/>
        <end position="94"/>
    </location>
</feature>
<evidence type="ECO:0000256" key="4">
    <source>
        <dbReference type="ARBA" id="ARBA00022485"/>
    </source>
</evidence>
<evidence type="ECO:0000256" key="9">
    <source>
        <dbReference type="ARBA" id="ARBA00023004"/>
    </source>
</evidence>
<keyword evidence="5 19" id="KW-0874">Quinone</keyword>
<dbReference type="FunFam" id="3.30.70.3270:FF:000002">
    <property type="entry name" value="NADH-quinone oxidoreductase subunit I"/>
    <property type="match status" value="1"/>
</dbReference>
<keyword evidence="4 19" id="KW-0004">4Fe-4S</keyword>
<keyword evidence="10 19" id="KW-0411">Iron-sulfur</keyword>
<dbReference type="RefSeq" id="WP_338601137.1">
    <property type="nucleotide sequence ID" value="NZ_AP028679.1"/>
</dbReference>
<keyword evidence="13 19" id="KW-0472">Membrane</keyword>
<evidence type="ECO:0000256" key="6">
    <source>
        <dbReference type="ARBA" id="ARBA00022723"/>
    </source>
</evidence>
<dbReference type="NCBIfam" id="TIGR01971">
    <property type="entry name" value="NuoI"/>
    <property type="match status" value="1"/>
</dbReference>
<evidence type="ECO:0000256" key="17">
    <source>
        <dbReference type="ARBA" id="ARBA00043079"/>
    </source>
</evidence>
<evidence type="ECO:0000256" key="16">
    <source>
        <dbReference type="ARBA" id="ARBA00041748"/>
    </source>
</evidence>
<comment type="cofactor">
    <cofactor evidence="19">
        <name>[4Fe-4S] cluster</name>
        <dbReference type="ChEBI" id="CHEBI:49883"/>
    </cofactor>
    <text evidence="19">Binds 2 [4Fe-4S] clusters per subunit.</text>
</comment>
<dbReference type="InterPro" id="IPR017896">
    <property type="entry name" value="4Fe4S_Fe-S-bd"/>
</dbReference>
<dbReference type="EC" id="7.1.1.-" evidence="19"/>
<keyword evidence="22" id="KW-1185">Reference proteome</keyword>
<evidence type="ECO:0000256" key="1">
    <source>
        <dbReference type="ARBA" id="ARBA00004417"/>
    </source>
</evidence>
<name>A0AAU9EFP0_9BACT</name>
<dbReference type="InterPro" id="IPR010226">
    <property type="entry name" value="NADH_quinone_OxRdtase_chainI"/>
</dbReference>
<feature type="binding site" evidence="19">
    <location>
        <position position="113"/>
    </location>
    <ligand>
        <name>[4Fe-4S] cluster</name>
        <dbReference type="ChEBI" id="CHEBI:49883"/>
        <label>2</label>
    </ligand>
</feature>
<evidence type="ECO:0000256" key="12">
    <source>
        <dbReference type="ARBA" id="ARBA00023075"/>
    </source>
</evidence>
<dbReference type="HAMAP" id="MF_01351">
    <property type="entry name" value="NDH1_NuoI"/>
    <property type="match status" value="1"/>
</dbReference>
<protein>
    <recommendedName>
        <fullName evidence="15 19">NADH-quinone oxidoreductase subunit I</fullName>
        <ecNumber evidence="19">7.1.1.-</ecNumber>
    </recommendedName>
    <alternativeName>
        <fullName evidence="16 19">NADH dehydrogenase I subunit I</fullName>
    </alternativeName>
    <alternativeName>
        <fullName evidence="17 19">NDH-1 subunit I</fullName>
    </alternativeName>
</protein>
<dbReference type="GO" id="GO:0050136">
    <property type="term" value="F:NADH dehydrogenase (quinone) (non-electrogenic) activity"/>
    <property type="evidence" value="ECO:0007669"/>
    <property type="project" value="UniProtKB-UniRule"/>
</dbReference>
<keyword evidence="12 19" id="KW-0830">Ubiquinone</keyword>
<feature type="binding site" evidence="19">
    <location>
        <position position="74"/>
    </location>
    <ligand>
        <name>[4Fe-4S] cluster</name>
        <dbReference type="ChEBI" id="CHEBI:49883"/>
        <label>1</label>
    </ligand>
</feature>
<comment type="function">
    <text evidence="19">NDH-1 shuttles electrons from NADH, via FMN and iron-sulfur (Fe-S) centers, to quinones in the respiratory chain. The immediate electron acceptor for the enzyme in this species is believed to be ubiquinone. Couples the redox reaction to proton translocation (for every two electrons transferred, four hydrogen ions are translocated across the cytoplasmic membrane), and thus conserves the redox energy in a proton gradient.</text>
</comment>
<dbReference type="GO" id="GO:0005506">
    <property type="term" value="F:iron ion binding"/>
    <property type="evidence" value="ECO:0007669"/>
    <property type="project" value="UniProtKB-UniRule"/>
</dbReference>
<feature type="binding site" evidence="19">
    <location>
        <position position="116"/>
    </location>
    <ligand>
        <name>[4Fe-4S] cluster</name>
        <dbReference type="ChEBI" id="CHEBI:49883"/>
        <label>2</label>
    </ligand>
</feature>
<evidence type="ECO:0000256" key="2">
    <source>
        <dbReference type="ARBA" id="ARBA00010277"/>
    </source>
</evidence>
<evidence type="ECO:0000256" key="18">
    <source>
        <dbReference type="ARBA" id="ARBA00047712"/>
    </source>
</evidence>
<evidence type="ECO:0000256" key="15">
    <source>
        <dbReference type="ARBA" id="ARBA00040641"/>
    </source>
</evidence>
<dbReference type="AlphaFoldDB" id="A0AAU9EFP0"/>
<dbReference type="PANTHER" id="PTHR10849:SF20">
    <property type="entry name" value="NADH DEHYDROGENASE [UBIQUINONE] IRON-SULFUR PROTEIN 8, MITOCHONDRIAL"/>
    <property type="match status" value="1"/>
</dbReference>
<feature type="binding site" evidence="19">
    <location>
        <position position="77"/>
    </location>
    <ligand>
        <name>[4Fe-4S] cluster</name>
        <dbReference type="ChEBI" id="CHEBI:49883"/>
        <label>1</label>
    </ligand>
</feature>
<comment type="subunit">
    <text evidence="19">NDH-1 is composed of 14 different subunits. Subunits NuoA, H, J, K, L, M, N constitute the membrane sector of the complex.</text>
</comment>
<feature type="binding site" evidence="19">
    <location>
        <position position="84"/>
    </location>
    <ligand>
        <name>[4Fe-4S] cluster</name>
        <dbReference type="ChEBI" id="CHEBI:49883"/>
        <label>2</label>
    </ligand>
</feature>
<keyword evidence="8 19" id="KW-1278">Translocase</keyword>
<gene>
    <name evidence="21" type="primary">nuoI2</name>
    <name evidence="19" type="synonym">nuoI</name>
    <name evidence="21" type="ORF">FAK_30270</name>
</gene>
<evidence type="ECO:0000256" key="10">
    <source>
        <dbReference type="ARBA" id="ARBA00023014"/>
    </source>
</evidence>
<evidence type="ECO:0000256" key="5">
    <source>
        <dbReference type="ARBA" id="ARBA00022719"/>
    </source>
</evidence>
<feature type="binding site" evidence="19">
    <location>
        <position position="80"/>
    </location>
    <ligand>
        <name>[4Fe-4S] cluster</name>
        <dbReference type="ChEBI" id="CHEBI:49883"/>
        <label>1</label>
    </ligand>
</feature>
<dbReference type="PANTHER" id="PTHR10849">
    <property type="entry name" value="NADH DEHYDROGENASE UBIQUINONE IRON-SULFUR PROTEIN 8, MITOCHONDRIAL"/>
    <property type="match status" value="1"/>
</dbReference>
<dbReference type="PROSITE" id="PS51379">
    <property type="entry name" value="4FE4S_FER_2"/>
    <property type="match status" value="2"/>
</dbReference>
<organism evidence="21 22">
    <name type="scientific">Desulfoferula mesophila</name>
    <dbReference type="NCBI Taxonomy" id="3058419"/>
    <lineage>
        <taxon>Bacteria</taxon>
        <taxon>Pseudomonadati</taxon>
        <taxon>Thermodesulfobacteriota</taxon>
        <taxon>Desulfarculia</taxon>
        <taxon>Desulfarculales</taxon>
        <taxon>Desulfarculaceae</taxon>
        <taxon>Desulfoferula</taxon>
    </lineage>
</organism>
<comment type="similarity">
    <text evidence="2 19">Belongs to the complex I 23 kDa subunit family.</text>
</comment>
<proteinExistence type="inferred from homology"/>
<dbReference type="GO" id="GO:0051539">
    <property type="term" value="F:4 iron, 4 sulfur cluster binding"/>
    <property type="evidence" value="ECO:0007669"/>
    <property type="project" value="UniProtKB-KW"/>
</dbReference>
<sequence length="193" mass="21828">MSDKRAPEQTGHVRRETTAGLRQAWGLVQGFAMTLRHVFRRPITFQYPEEKRTLPARTRARIVLTRDPDGQERCVACYLCSAACPVDCISMQSEERPDGRRWARWFRINFARCIFCGLCEEACPTLAIQLTPDFEMAEHGLLDLVAEKEDLLIDGGGKHPDYNFYRHAGVAVAGDKGEHIGEDEPVDVLSNHV</sequence>
<comment type="subunit">
    <text evidence="14">NDH-1 is composed of 13 different subunits. Subunits NuoA, H, J, K, L, M, N constitute the membrane sector of the complex.</text>
</comment>
<dbReference type="GO" id="GO:0048038">
    <property type="term" value="F:quinone binding"/>
    <property type="evidence" value="ECO:0007669"/>
    <property type="project" value="UniProtKB-KW"/>
</dbReference>
<dbReference type="Pfam" id="PF12838">
    <property type="entry name" value="Fer4_7"/>
    <property type="match status" value="1"/>
</dbReference>
<dbReference type="Gene3D" id="3.30.70.3270">
    <property type="match status" value="1"/>
</dbReference>
<dbReference type="PROSITE" id="PS00198">
    <property type="entry name" value="4FE4S_FER_1"/>
    <property type="match status" value="2"/>
</dbReference>
<evidence type="ECO:0000313" key="22">
    <source>
        <dbReference type="Proteomes" id="UP001366166"/>
    </source>
</evidence>
<accession>A0AAU9EFP0</accession>
<keyword evidence="6 19" id="KW-0479">Metal-binding</keyword>
<comment type="subcellular location">
    <subcellularLocation>
        <location evidence="1">Cell inner membrane</location>
        <topology evidence="1">Peripheral membrane protein</topology>
    </subcellularLocation>
    <subcellularLocation>
        <location evidence="19">Cell membrane</location>
        <topology evidence="19">Peripheral membrane protein</topology>
    </subcellularLocation>
</comment>
<evidence type="ECO:0000256" key="8">
    <source>
        <dbReference type="ARBA" id="ARBA00022967"/>
    </source>
</evidence>
<feature type="binding site" evidence="19">
    <location>
        <position position="123"/>
    </location>
    <ligand>
        <name>[4Fe-4S] cluster</name>
        <dbReference type="ChEBI" id="CHEBI:49883"/>
        <label>1</label>
    </ligand>
</feature>
<feature type="domain" description="4Fe-4S ferredoxin-type" evidence="20">
    <location>
        <begin position="104"/>
        <end position="133"/>
    </location>
</feature>
<feature type="binding site" evidence="19">
    <location>
        <position position="119"/>
    </location>
    <ligand>
        <name>[4Fe-4S] cluster</name>
        <dbReference type="ChEBI" id="CHEBI:49883"/>
        <label>2</label>
    </ligand>
</feature>
<dbReference type="EMBL" id="AP028679">
    <property type="protein sequence ID" value="BEQ15961.1"/>
    <property type="molecule type" value="Genomic_DNA"/>
</dbReference>